<dbReference type="GO" id="GO:0007165">
    <property type="term" value="P:signal transduction"/>
    <property type="evidence" value="ECO:0007669"/>
    <property type="project" value="UniProtKB-KW"/>
</dbReference>
<dbReference type="PROSITE" id="PS50111">
    <property type="entry name" value="CHEMOTAXIS_TRANSDUC_2"/>
    <property type="match status" value="1"/>
</dbReference>
<dbReference type="InterPro" id="IPR004090">
    <property type="entry name" value="Chemotax_Me-accpt_rcpt"/>
</dbReference>
<evidence type="ECO:0000313" key="15">
    <source>
        <dbReference type="Proteomes" id="UP000198956"/>
    </source>
</evidence>
<dbReference type="Gene3D" id="3.30.450.20">
    <property type="entry name" value="PAS domain"/>
    <property type="match status" value="2"/>
</dbReference>
<dbReference type="CDD" id="cd12912">
    <property type="entry name" value="PDC2_MCP_like"/>
    <property type="match status" value="1"/>
</dbReference>
<evidence type="ECO:0000256" key="10">
    <source>
        <dbReference type="PROSITE-ProRule" id="PRU00284"/>
    </source>
</evidence>
<feature type="transmembrane region" description="Helical" evidence="11">
    <location>
        <begin position="9"/>
        <end position="30"/>
    </location>
</feature>
<keyword evidence="4" id="KW-0145">Chemotaxis</keyword>
<evidence type="ECO:0000259" key="13">
    <source>
        <dbReference type="PROSITE" id="PS50885"/>
    </source>
</evidence>
<evidence type="ECO:0000256" key="8">
    <source>
        <dbReference type="ARBA" id="ARBA00023224"/>
    </source>
</evidence>
<dbReference type="GO" id="GO:0005886">
    <property type="term" value="C:plasma membrane"/>
    <property type="evidence" value="ECO:0007669"/>
    <property type="project" value="UniProtKB-SubCell"/>
</dbReference>
<dbReference type="PANTHER" id="PTHR32089">
    <property type="entry name" value="METHYL-ACCEPTING CHEMOTAXIS PROTEIN MCPB"/>
    <property type="match status" value="1"/>
</dbReference>
<evidence type="ECO:0000256" key="4">
    <source>
        <dbReference type="ARBA" id="ARBA00022500"/>
    </source>
</evidence>
<feature type="transmembrane region" description="Helical" evidence="11">
    <location>
        <begin position="300"/>
        <end position="322"/>
    </location>
</feature>
<sequence>MLRSIKGKLAITFLLIITIPITVISSIVYINMKQQILDDFIQANTKEVIQVDNGVSLYFEAIRENLAMMANNATVKKADQTIKSYINQPNTTKLTPLENGGIEAEIYKEFMHYVESHPNTSAAFLATVNGGYTQYPVKEMKPHYDPRNRPWYKAAMAKPGEVVITDPYILSATNTIAVSEVTMLKDANGKPAGVVGVDVNLENLTEVLKNMKIGDSGYVMMLSQDGTILAHSKRPDMISKNIKDLKNDELASIHNVSQKHFEVNIDGLDYVANVYTSKKTGWKYISFIEQQELSKSANHIGYVILFVSLGFGVIALGVAMIISSRFSKPITMIIDHMKQIGIGNLTQEVPSALLNRKDEVGILAHSLESMQSSIQHLVAQLINAAKKLVDSSEQLSSHVEQNMKTINQIVSSVQEVATGADNQLQRTEESARAMEEMAIGIQRIAESTSNIAESSLETSKEAEKGNGTIQQAVQQMNEIEDAVTHSLKVVKVLQERATEIVSIVHMITDISSQTNLLALNASIEAARAGEHGRGFAVVADEVRKLAEQSSESADKIITLIQEIQRETNRAMDSMDFVSESVTNGIKMVQESGKAFQRILGEIKNITEQIHDNSAVSEQMSASSEEVTASVDETAQIAKMSTAHMQNVSTASERQLAAMKALQTSSEELHQLSKELNQLIDNFQV</sequence>
<evidence type="ECO:0000256" key="11">
    <source>
        <dbReference type="SAM" id="Phobius"/>
    </source>
</evidence>
<dbReference type="Pfam" id="PF00015">
    <property type="entry name" value="MCPsignal"/>
    <property type="match status" value="1"/>
</dbReference>
<dbReference type="OrthoDB" id="243053at2"/>
<dbReference type="Gene3D" id="1.10.8.500">
    <property type="entry name" value="HAMP domain in histidine kinase"/>
    <property type="match status" value="1"/>
</dbReference>
<dbReference type="SUPFAM" id="SSF103190">
    <property type="entry name" value="Sensory domain-like"/>
    <property type="match status" value="1"/>
</dbReference>
<comment type="subcellular location">
    <subcellularLocation>
        <location evidence="1">Cell membrane</location>
        <topology evidence="1">Multi-pass membrane protein</topology>
    </subcellularLocation>
</comment>
<dbReference type="CDD" id="cd12913">
    <property type="entry name" value="PDC1_MCP_like"/>
    <property type="match status" value="1"/>
</dbReference>
<gene>
    <name evidence="14" type="ORF">SAMN04489735_101644</name>
</gene>
<organism evidence="14 15">
    <name type="scientific">Aneurinibacillus thermoaerophilus</name>
    <dbReference type="NCBI Taxonomy" id="143495"/>
    <lineage>
        <taxon>Bacteria</taxon>
        <taxon>Bacillati</taxon>
        <taxon>Bacillota</taxon>
        <taxon>Bacilli</taxon>
        <taxon>Bacillales</taxon>
        <taxon>Paenibacillaceae</taxon>
        <taxon>Aneurinibacillus group</taxon>
        <taxon>Aneurinibacillus</taxon>
    </lineage>
</organism>
<dbReference type="SMART" id="SM00283">
    <property type="entry name" value="MA"/>
    <property type="match status" value="1"/>
</dbReference>
<evidence type="ECO:0000256" key="1">
    <source>
        <dbReference type="ARBA" id="ARBA00004651"/>
    </source>
</evidence>
<dbReference type="SMART" id="SM00304">
    <property type="entry name" value="HAMP"/>
    <property type="match status" value="1"/>
</dbReference>
<dbReference type="CDD" id="cd11386">
    <property type="entry name" value="MCP_signal"/>
    <property type="match status" value="1"/>
</dbReference>
<keyword evidence="3" id="KW-0488">Methylation</keyword>
<keyword evidence="5 11" id="KW-0812">Transmembrane</keyword>
<name>A0A1G8AJZ7_ANETH</name>
<evidence type="ECO:0000256" key="7">
    <source>
        <dbReference type="ARBA" id="ARBA00023136"/>
    </source>
</evidence>
<dbReference type="Pfam" id="PF00672">
    <property type="entry name" value="HAMP"/>
    <property type="match status" value="1"/>
</dbReference>
<accession>A0A1G8AJZ7</accession>
<keyword evidence="7 11" id="KW-0472">Membrane</keyword>
<dbReference type="InterPro" id="IPR003660">
    <property type="entry name" value="HAMP_dom"/>
</dbReference>
<feature type="domain" description="Methyl-accepting transducer" evidence="12">
    <location>
        <begin position="398"/>
        <end position="634"/>
    </location>
</feature>
<evidence type="ECO:0000256" key="6">
    <source>
        <dbReference type="ARBA" id="ARBA00022989"/>
    </source>
</evidence>
<dbReference type="Gene3D" id="1.10.287.950">
    <property type="entry name" value="Methyl-accepting chemotaxis protein"/>
    <property type="match status" value="1"/>
</dbReference>
<dbReference type="InterPro" id="IPR033479">
    <property type="entry name" value="dCache_1"/>
</dbReference>
<dbReference type="GO" id="GO:0004888">
    <property type="term" value="F:transmembrane signaling receptor activity"/>
    <property type="evidence" value="ECO:0007669"/>
    <property type="project" value="InterPro"/>
</dbReference>
<dbReference type="PANTHER" id="PTHR32089:SF114">
    <property type="entry name" value="METHYL-ACCEPTING CHEMOTAXIS PROTEIN MCPB"/>
    <property type="match status" value="1"/>
</dbReference>
<dbReference type="InterPro" id="IPR004089">
    <property type="entry name" value="MCPsignal_dom"/>
</dbReference>
<keyword evidence="2" id="KW-1003">Cell membrane</keyword>
<evidence type="ECO:0000259" key="12">
    <source>
        <dbReference type="PROSITE" id="PS50111"/>
    </source>
</evidence>
<dbReference type="AlphaFoldDB" id="A0A1G8AJZ7"/>
<dbReference type="PROSITE" id="PS50885">
    <property type="entry name" value="HAMP"/>
    <property type="match status" value="1"/>
</dbReference>
<evidence type="ECO:0000256" key="5">
    <source>
        <dbReference type="ARBA" id="ARBA00022692"/>
    </source>
</evidence>
<dbReference type="SUPFAM" id="SSF58104">
    <property type="entry name" value="Methyl-accepting chemotaxis protein (MCP) signaling domain"/>
    <property type="match status" value="1"/>
</dbReference>
<reference evidence="14 15" key="1">
    <citation type="submission" date="2016-10" db="EMBL/GenBank/DDBJ databases">
        <authorList>
            <person name="de Groot N.N."/>
        </authorList>
    </citation>
    <scope>NUCLEOTIDE SEQUENCE [LARGE SCALE GENOMIC DNA]</scope>
    <source>
        <strain evidence="14 15">L 420-91</strain>
    </source>
</reference>
<evidence type="ECO:0000256" key="9">
    <source>
        <dbReference type="ARBA" id="ARBA00029447"/>
    </source>
</evidence>
<keyword evidence="6 11" id="KW-1133">Transmembrane helix</keyword>
<evidence type="ECO:0000256" key="2">
    <source>
        <dbReference type="ARBA" id="ARBA00022475"/>
    </source>
</evidence>
<dbReference type="EMBL" id="FNDE01000016">
    <property type="protein sequence ID" value="SDH21335.1"/>
    <property type="molecule type" value="Genomic_DNA"/>
</dbReference>
<evidence type="ECO:0000313" key="14">
    <source>
        <dbReference type="EMBL" id="SDH21335.1"/>
    </source>
</evidence>
<dbReference type="RefSeq" id="WP_091260550.1">
    <property type="nucleotide sequence ID" value="NZ_FNDE01000016.1"/>
</dbReference>
<proteinExistence type="inferred from homology"/>
<keyword evidence="8 10" id="KW-0807">Transducer</keyword>
<protein>
    <submittedName>
        <fullName evidence="14">Methyl-accepting chemotaxis protein</fullName>
    </submittedName>
</protein>
<dbReference type="Pfam" id="PF02743">
    <property type="entry name" value="dCache_1"/>
    <property type="match status" value="1"/>
</dbReference>
<dbReference type="CDD" id="cd06225">
    <property type="entry name" value="HAMP"/>
    <property type="match status" value="1"/>
</dbReference>
<dbReference type="Proteomes" id="UP000198956">
    <property type="component" value="Unassembled WGS sequence"/>
</dbReference>
<dbReference type="GO" id="GO:0006935">
    <property type="term" value="P:chemotaxis"/>
    <property type="evidence" value="ECO:0007669"/>
    <property type="project" value="UniProtKB-KW"/>
</dbReference>
<feature type="domain" description="HAMP" evidence="13">
    <location>
        <begin position="324"/>
        <end position="379"/>
    </location>
</feature>
<dbReference type="InterPro" id="IPR029151">
    <property type="entry name" value="Sensor-like_sf"/>
</dbReference>
<comment type="similarity">
    <text evidence="9">Belongs to the methyl-accepting chemotaxis (MCP) protein family.</text>
</comment>
<evidence type="ECO:0000256" key="3">
    <source>
        <dbReference type="ARBA" id="ARBA00022481"/>
    </source>
</evidence>
<dbReference type="PRINTS" id="PR00260">
    <property type="entry name" value="CHEMTRNSDUCR"/>
</dbReference>